<evidence type="ECO:0000256" key="7">
    <source>
        <dbReference type="ARBA" id="ARBA00023034"/>
    </source>
</evidence>
<sequence>QNTLPFIHFAEDTFFLPEEDDQLRYMTEAEKEYFVKLQDSVLNELVSEGVFESSENLVLTHGKYRWHPKVLEYDLVFTDISQSNTQHRTVILKPIENFHVVKSGTARRMTVINIVLILDEPSVILQRFLDHLAMDILSKDPFVTLSVLLTDSNQIERTRQMLYRSFKYQPKFEWKIILTTIEEVLDGNFWYAHKNLNLGDLVFLIDEEVVLNPDFLQRCRTVAAEGMQAYFPMVFEWYNPAVVYPLYGQAPPSLYSQMHGAKPELNYGHWLKDRYDSVCMFRSDLQGLQQEPDDLYVDDKDNSDGAFKELYSKAIKKLKVIHGPDPDLHFLWRAPDNCSVNEHSVYNSCVQAHARSMGNRLQLGLVNLHFAEGTKIEGILRKRSSSKRRKRHKNRRESNSTMSHPTILLLPLMILGLIISVAGNIGQGFLMYKQCTDYKELPS</sequence>
<dbReference type="PANTHER" id="PTHR12369">
    <property type="entry name" value="CHONDROITIN SYNTHASE"/>
    <property type="match status" value="1"/>
</dbReference>
<dbReference type="EMBL" id="CAXKWB010011788">
    <property type="protein sequence ID" value="CAL4102294.1"/>
    <property type="molecule type" value="Genomic_DNA"/>
</dbReference>
<protein>
    <recommendedName>
        <fullName evidence="9">Hexosyltransferase</fullName>
        <ecNumber evidence="9">2.4.1.-</ecNumber>
    </recommendedName>
</protein>
<dbReference type="InterPro" id="IPR008428">
    <property type="entry name" value="Chond_GalNAc"/>
</dbReference>
<evidence type="ECO:0000256" key="10">
    <source>
        <dbReference type="SAM" id="MobiDB-lite"/>
    </source>
</evidence>
<comment type="similarity">
    <text evidence="2 9">Belongs to the chondroitin N-acetylgalactosaminyltransferase family.</text>
</comment>
<keyword evidence="6 9" id="KW-1133">Transmembrane helix</keyword>
<dbReference type="Pfam" id="PF05679">
    <property type="entry name" value="CHGN"/>
    <property type="match status" value="1"/>
</dbReference>
<evidence type="ECO:0000256" key="6">
    <source>
        <dbReference type="ARBA" id="ARBA00022989"/>
    </source>
</evidence>
<keyword evidence="3 9" id="KW-0808">Transferase</keyword>
<feature type="compositionally biased region" description="Basic residues" evidence="10">
    <location>
        <begin position="381"/>
        <end position="395"/>
    </location>
</feature>
<organism evidence="11 12">
    <name type="scientific">Meganyctiphanes norvegica</name>
    <name type="common">Northern krill</name>
    <name type="synonym">Thysanopoda norvegica</name>
    <dbReference type="NCBI Taxonomy" id="48144"/>
    <lineage>
        <taxon>Eukaryota</taxon>
        <taxon>Metazoa</taxon>
        <taxon>Ecdysozoa</taxon>
        <taxon>Arthropoda</taxon>
        <taxon>Crustacea</taxon>
        <taxon>Multicrustacea</taxon>
        <taxon>Malacostraca</taxon>
        <taxon>Eumalacostraca</taxon>
        <taxon>Eucarida</taxon>
        <taxon>Euphausiacea</taxon>
        <taxon>Euphausiidae</taxon>
        <taxon>Meganyctiphanes</taxon>
    </lineage>
</organism>
<comment type="subcellular location">
    <subcellularLocation>
        <location evidence="1 9">Golgi apparatus</location>
        <location evidence="1 9">Golgi stack membrane</location>
        <topology evidence="1 9">Single-pass type II membrane protein</topology>
    </subcellularLocation>
</comment>
<dbReference type="GO" id="GO:0008376">
    <property type="term" value="F:acetylgalactosaminyltransferase activity"/>
    <property type="evidence" value="ECO:0007669"/>
    <property type="project" value="InterPro"/>
</dbReference>
<dbReference type="PANTHER" id="PTHR12369:SF11">
    <property type="entry name" value="HEXOSYLTRANSFERASE"/>
    <property type="match status" value="1"/>
</dbReference>
<evidence type="ECO:0000256" key="8">
    <source>
        <dbReference type="ARBA" id="ARBA00023136"/>
    </source>
</evidence>
<gene>
    <name evidence="11" type="ORF">MNOR_LOCUS17274</name>
</gene>
<evidence type="ECO:0000313" key="12">
    <source>
        <dbReference type="Proteomes" id="UP001497623"/>
    </source>
</evidence>
<evidence type="ECO:0000256" key="9">
    <source>
        <dbReference type="RuleBase" id="RU364016"/>
    </source>
</evidence>
<evidence type="ECO:0000256" key="4">
    <source>
        <dbReference type="ARBA" id="ARBA00022692"/>
    </source>
</evidence>
<keyword evidence="4 9" id="KW-0812">Transmembrane</keyword>
<feature type="transmembrane region" description="Helical" evidence="9">
    <location>
        <begin position="408"/>
        <end position="432"/>
    </location>
</feature>
<feature type="region of interest" description="Disordered" evidence="10">
    <location>
        <begin position="381"/>
        <end position="400"/>
    </location>
</feature>
<keyword evidence="8 9" id="KW-0472">Membrane</keyword>
<evidence type="ECO:0000256" key="3">
    <source>
        <dbReference type="ARBA" id="ARBA00022679"/>
    </source>
</evidence>
<dbReference type="AlphaFoldDB" id="A0AAV2QUK1"/>
<accession>A0AAV2QUK1</accession>
<reference evidence="11 12" key="1">
    <citation type="submission" date="2024-05" db="EMBL/GenBank/DDBJ databases">
        <authorList>
            <person name="Wallberg A."/>
        </authorList>
    </citation>
    <scope>NUCLEOTIDE SEQUENCE [LARGE SCALE GENOMIC DNA]</scope>
</reference>
<feature type="non-terminal residue" evidence="11">
    <location>
        <position position="1"/>
    </location>
</feature>
<comment type="caution">
    <text evidence="11">The sequence shown here is derived from an EMBL/GenBank/DDBJ whole genome shotgun (WGS) entry which is preliminary data.</text>
</comment>
<evidence type="ECO:0000313" key="11">
    <source>
        <dbReference type="EMBL" id="CAL4102294.1"/>
    </source>
</evidence>
<dbReference type="GO" id="GO:0032580">
    <property type="term" value="C:Golgi cisterna membrane"/>
    <property type="evidence" value="ECO:0007669"/>
    <property type="project" value="UniProtKB-SubCell"/>
</dbReference>
<evidence type="ECO:0000256" key="5">
    <source>
        <dbReference type="ARBA" id="ARBA00022968"/>
    </source>
</evidence>
<evidence type="ECO:0000256" key="1">
    <source>
        <dbReference type="ARBA" id="ARBA00004447"/>
    </source>
</evidence>
<dbReference type="EC" id="2.4.1.-" evidence="9"/>
<name>A0AAV2QUK1_MEGNR</name>
<dbReference type="InterPro" id="IPR051227">
    <property type="entry name" value="CS_glycosyltransferase"/>
</dbReference>
<keyword evidence="12" id="KW-1185">Reference proteome</keyword>
<keyword evidence="5 9" id="KW-0735">Signal-anchor</keyword>
<proteinExistence type="inferred from homology"/>
<dbReference type="Proteomes" id="UP001497623">
    <property type="component" value="Unassembled WGS sequence"/>
</dbReference>
<keyword evidence="7 9" id="KW-0333">Golgi apparatus</keyword>
<evidence type="ECO:0000256" key="2">
    <source>
        <dbReference type="ARBA" id="ARBA00009239"/>
    </source>
</evidence>